<keyword evidence="6 11" id="KW-0812">Transmembrane</keyword>
<evidence type="ECO:0000313" key="14">
    <source>
        <dbReference type="EMBL" id="MDP9972137.1"/>
    </source>
</evidence>
<dbReference type="InterPro" id="IPR036890">
    <property type="entry name" value="HATPase_C_sf"/>
</dbReference>
<evidence type="ECO:0000259" key="13">
    <source>
        <dbReference type="PROSITE" id="PS50885"/>
    </source>
</evidence>
<dbReference type="InterPro" id="IPR005467">
    <property type="entry name" value="His_kinase_dom"/>
</dbReference>
<evidence type="ECO:0000256" key="2">
    <source>
        <dbReference type="ARBA" id="ARBA00004429"/>
    </source>
</evidence>
<dbReference type="Gene3D" id="6.10.340.10">
    <property type="match status" value="1"/>
</dbReference>
<evidence type="ECO:0000259" key="12">
    <source>
        <dbReference type="PROSITE" id="PS50109"/>
    </source>
</evidence>
<dbReference type="SMART" id="SM00387">
    <property type="entry name" value="HATPase_c"/>
    <property type="match status" value="1"/>
</dbReference>
<dbReference type="SUPFAM" id="SSF55874">
    <property type="entry name" value="ATPase domain of HSP90 chaperone/DNA topoisomerase II/histidine kinase"/>
    <property type="match status" value="1"/>
</dbReference>
<dbReference type="PROSITE" id="PS50885">
    <property type="entry name" value="HAMP"/>
    <property type="match status" value="1"/>
</dbReference>
<evidence type="ECO:0000256" key="8">
    <source>
        <dbReference type="ARBA" id="ARBA00022989"/>
    </source>
</evidence>
<evidence type="ECO:0000256" key="3">
    <source>
        <dbReference type="ARBA" id="ARBA00012438"/>
    </source>
</evidence>
<evidence type="ECO:0000256" key="4">
    <source>
        <dbReference type="ARBA" id="ARBA00022553"/>
    </source>
</evidence>
<feature type="domain" description="Histidine kinase" evidence="12">
    <location>
        <begin position="245"/>
        <end position="460"/>
    </location>
</feature>
<organism evidence="14 15">
    <name type="scientific">Variovorax paradoxus</name>
    <dbReference type="NCBI Taxonomy" id="34073"/>
    <lineage>
        <taxon>Bacteria</taxon>
        <taxon>Pseudomonadati</taxon>
        <taxon>Pseudomonadota</taxon>
        <taxon>Betaproteobacteria</taxon>
        <taxon>Burkholderiales</taxon>
        <taxon>Comamonadaceae</taxon>
        <taxon>Variovorax</taxon>
    </lineage>
</organism>
<proteinExistence type="predicted"/>
<dbReference type="RefSeq" id="WP_307594724.1">
    <property type="nucleotide sequence ID" value="NZ_JAUSRV010000008.1"/>
</dbReference>
<dbReference type="EMBL" id="JAUSRV010000008">
    <property type="protein sequence ID" value="MDP9972137.1"/>
    <property type="molecule type" value="Genomic_DNA"/>
</dbReference>
<dbReference type="SUPFAM" id="SSF47384">
    <property type="entry name" value="Homodimeric domain of signal transducing histidine kinase"/>
    <property type="match status" value="1"/>
</dbReference>
<keyword evidence="7 14" id="KW-0418">Kinase</keyword>
<dbReference type="Pfam" id="PF00512">
    <property type="entry name" value="HisKA"/>
    <property type="match status" value="1"/>
</dbReference>
<keyword evidence="9" id="KW-0902">Two-component regulatory system</keyword>
<accession>A0AAW8EHN6</accession>
<gene>
    <name evidence="14" type="ORF">J2W39_003379</name>
</gene>
<comment type="caution">
    <text evidence="14">The sequence shown here is derived from an EMBL/GenBank/DDBJ whole genome shotgun (WGS) entry which is preliminary data.</text>
</comment>
<dbReference type="FunFam" id="3.30.565.10:FF:000006">
    <property type="entry name" value="Sensor histidine kinase WalK"/>
    <property type="match status" value="1"/>
</dbReference>
<evidence type="ECO:0000313" key="15">
    <source>
        <dbReference type="Proteomes" id="UP001224845"/>
    </source>
</evidence>
<dbReference type="PROSITE" id="PS50109">
    <property type="entry name" value="HIS_KIN"/>
    <property type="match status" value="1"/>
</dbReference>
<dbReference type="PRINTS" id="PR00344">
    <property type="entry name" value="BCTRLSENSOR"/>
</dbReference>
<name>A0AAW8EHN6_VARPD</name>
<dbReference type="Gene3D" id="1.10.287.130">
    <property type="match status" value="1"/>
</dbReference>
<evidence type="ECO:0000256" key="1">
    <source>
        <dbReference type="ARBA" id="ARBA00000085"/>
    </source>
</evidence>
<dbReference type="Pfam" id="PF00672">
    <property type="entry name" value="HAMP"/>
    <property type="match status" value="1"/>
</dbReference>
<dbReference type="PANTHER" id="PTHR45436:SF5">
    <property type="entry name" value="SENSOR HISTIDINE KINASE TRCS"/>
    <property type="match status" value="1"/>
</dbReference>
<dbReference type="SMART" id="SM00388">
    <property type="entry name" value="HisKA"/>
    <property type="match status" value="1"/>
</dbReference>
<dbReference type="Gene3D" id="3.30.565.10">
    <property type="entry name" value="Histidine kinase-like ATPase, C-terminal domain"/>
    <property type="match status" value="1"/>
</dbReference>
<evidence type="ECO:0000256" key="11">
    <source>
        <dbReference type="SAM" id="Phobius"/>
    </source>
</evidence>
<feature type="domain" description="HAMP" evidence="13">
    <location>
        <begin position="185"/>
        <end position="237"/>
    </location>
</feature>
<comment type="subcellular location">
    <subcellularLocation>
        <location evidence="2">Cell inner membrane</location>
        <topology evidence="2">Multi-pass membrane protein</topology>
    </subcellularLocation>
</comment>
<dbReference type="InterPro" id="IPR050428">
    <property type="entry name" value="TCS_sensor_his_kinase"/>
</dbReference>
<dbReference type="CDD" id="cd06225">
    <property type="entry name" value="HAMP"/>
    <property type="match status" value="1"/>
</dbReference>
<dbReference type="InterPro" id="IPR004358">
    <property type="entry name" value="Sig_transdc_His_kin-like_C"/>
</dbReference>
<dbReference type="SMART" id="SM00304">
    <property type="entry name" value="HAMP"/>
    <property type="match status" value="1"/>
</dbReference>
<dbReference type="InterPro" id="IPR003661">
    <property type="entry name" value="HisK_dim/P_dom"/>
</dbReference>
<keyword evidence="4" id="KW-0597">Phosphoprotein</keyword>
<dbReference type="GO" id="GO:0005886">
    <property type="term" value="C:plasma membrane"/>
    <property type="evidence" value="ECO:0007669"/>
    <property type="project" value="UniProtKB-SubCell"/>
</dbReference>
<feature type="transmembrane region" description="Helical" evidence="11">
    <location>
        <begin position="162"/>
        <end position="184"/>
    </location>
</feature>
<evidence type="ECO:0000256" key="9">
    <source>
        <dbReference type="ARBA" id="ARBA00023012"/>
    </source>
</evidence>
<evidence type="ECO:0000256" key="10">
    <source>
        <dbReference type="ARBA" id="ARBA00023136"/>
    </source>
</evidence>
<dbReference type="InterPro" id="IPR003660">
    <property type="entry name" value="HAMP_dom"/>
</dbReference>
<dbReference type="GO" id="GO:0000155">
    <property type="term" value="F:phosphorelay sensor kinase activity"/>
    <property type="evidence" value="ECO:0007669"/>
    <property type="project" value="InterPro"/>
</dbReference>
<dbReference type="SUPFAM" id="SSF158472">
    <property type="entry name" value="HAMP domain-like"/>
    <property type="match status" value="1"/>
</dbReference>
<dbReference type="InterPro" id="IPR003594">
    <property type="entry name" value="HATPase_dom"/>
</dbReference>
<dbReference type="AlphaFoldDB" id="A0AAW8EHN6"/>
<sequence>MKFGIRAKLFLFVLLACAAVVVVQAIAMRLVMERGFLGYLNQQSRTRLEEIVPRLAQAYAVRGSWDFLRSDSREWVNLVLPFLQEAKGDPALQEAASNQTGALTRVGLLDAQMRRVVGNPGIDTHSIRVPVVVEGRTVGWIATVPFEAVLPKNDKRFLEHQFTALTMVGLGSLLVAALLTLILARTLLRRVRDMARATHRLAAGDFASRIADGAHDELGALARDFNHMARTLEHADRARRGFMADISHELRTPLAVLRAQLEAIQDGIRSSTIQSTNAMHMEVERLGKLVNDLHDLSLSDVGAMAYRRVPVDVGTVLQAAAESMRQRLDAASLQLVLQIAEVPLIVSGDEVRLHQLFGNLLENSRRYTDGAGMVRVGCARHGAAALILIEDSAPGVPDDKLEKLFERFYRVEQSRNRATGGSGLGLAICRNIVQAYEGRITASASQWGGLRIAIELPLIR</sequence>
<evidence type="ECO:0000256" key="7">
    <source>
        <dbReference type="ARBA" id="ARBA00022777"/>
    </source>
</evidence>
<evidence type="ECO:0000256" key="6">
    <source>
        <dbReference type="ARBA" id="ARBA00022692"/>
    </source>
</evidence>
<keyword evidence="10 11" id="KW-0472">Membrane</keyword>
<dbReference type="Pfam" id="PF02518">
    <property type="entry name" value="HATPase_c"/>
    <property type="match status" value="1"/>
</dbReference>
<dbReference type="EC" id="2.7.13.3" evidence="3"/>
<dbReference type="Proteomes" id="UP001224845">
    <property type="component" value="Unassembled WGS sequence"/>
</dbReference>
<protein>
    <recommendedName>
        <fullName evidence="3">histidine kinase</fullName>
        <ecNumber evidence="3">2.7.13.3</ecNumber>
    </recommendedName>
</protein>
<keyword evidence="5 14" id="KW-0808">Transferase</keyword>
<reference evidence="14" key="1">
    <citation type="submission" date="2023-07" db="EMBL/GenBank/DDBJ databases">
        <title>Sorghum-associated microbial communities from plants grown in Nebraska, USA.</title>
        <authorList>
            <person name="Schachtman D."/>
        </authorList>
    </citation>
    <scope>NUCLEOTIDE SEQUENCE</scope>
    <source>
        <strain evidence="14">DS3315</strain>
    </source>
</reference>
<comment type="catalytic activity">
    <reaction evidence="1">
        <text>ATP + protein L-histidine = ADP + protein N-phospho-L-histidine.</text>
        <dbReference type="EC" id="2.7.13.3"/>
    </reaction>
</comment>
<keyword evidence="8 11" id="KW-1133">Transmembrane helix</keyword>
<dbReference type="CDD" id="cd00082">
    <property type="entry name" value="HisKA"/>
    <property type="match status" value="1"/>
</dbReference>
<evidence type="ECO:0000256" key="5">
    <source>
        <dbReference type="ARBA" id="ARBA00022679"/>
    </source>
</evidence>
<dbReference type="PANTHER" id="PTHR45436">
    <property type="entry name" value="SENSOR HISTIDINE KINASE YKOH"/>
    <property type="match status" value="1"/>
</dbReference>
<dbReference type="InterPro" id="IPR036097">
    <property type="entry name" value="HisK_dim/P_sf"/>
</dbReference>
<dbReference type="NCBIfam" id="NF012163">
    <property type="entry name" value="BaeS_SmeS"/>
    <property type="match status" value="1"/>
</dbReference>